<organism evidence="1">
    <name type="scientific">Apophua simplicipes ichnovirus</name>
    <dbReference type="NCBI Taxonomy" id="1329648"/>
    <lineage>
        <taxon>Viruses</taxon>
        <taxon>Viruses incertae sedis</taxon>
        <taxon>Polydnaviriformidae</taxon>
        <taxon>Ichnoviriform</taxon>
    </lineage>
</organism>
<dbReference type="EMBL" id="KC752216">
    <property type="protein sequence ID" value="AGQ20121.1"/>
    <property type="molecule type" value="Genomic_DNA"/>
</dbReference>
<name>S5DMF9_9VIRU</name>
<sequence>MENMTKPVASTSKAIIQIEKRRPCSRTIDVDKLDKSLKTPEDFQKLLAEDPVLSKILCEKLGNKNAKATPWGTKCRNFTKIVGISLNF</sequence>
<reference evidence="1" key="1">
    <citation type="journal article" date="2013" name="J. Gen. Virol.">
        <title>Ultrastructural and genomic characterization of a second banchine polydnavirus confirms the existence of shared features within this ichnovirus lineage.</title>
        <authorList>
            <person name="Djoumad A."/>
            <person name="Stoltz D."/>
            <person name="Beliveau C."/>
            <person name="Boyle B."/>
            <person name="Kuhn L."/>
            <person name="Cusson M."/>
        </authorList>
    </citation>
    <scope>NUCLEOTIDE SEQUENCE</scope>
</reference>
<accession>S5DMF9</accession>
<protein>
    <submittedName>
        <fullName evidence="1">AsIV-cont00010-ORF2</fullName>
    </submittedName>
</protein>
<evidence type="ECO:0000313" key="1">
    <source>
        <dbReference type="EMBL" id="AGQ20121.1"/>
    </source>
</evidence>
<proteinExistence type="predicted"/>